<sequence length="136" mass="15320">MISPVTTDVLFTNSKMNADDGVVPRKARVESIYHVDNSDHENSISSIDGEVFFTVSLGDPECREDKDEQGLMGTWETVVADSRPADLCLGEKYARLIVGWRVPYRRVQYPQSIGITSPLHAKRCSFFEVLYIAYVT</sequence>
<evidence type="ECO:0000313" key="1">
    <source>
        <dbReference type="EMBL" id="KAA6414963.1"/>
    </source>
</evidence>
<dbReference type="Proteomes" id="UP000324767">
    <property type="component" value="Unassembled WGS sequence"/>
</dbReference>
<dbReference type="EMBL" id="VXIT01000002">
    <property type="protein sequence ID" value="KAA6414963.1"/>
    <property type="molecule type" value="Genomic_DNA"/>
</dbReference>
<dbReference type="AlphaFoldDB" id="A0A5M8PYZ7"/>
<accession>A0A5M8PYZ7</accession>
<comment type="caution">
    <text evidence="1">The sequence shown here is derived from an EMBL/GenBank/DDBJ whole genome shotgun (WGS) entry which is preliminary data.</text>
</comment>
<organism evidence="1 2">
    <name type="scientific">Lasallia pustulata</name>
    <dbReference type="NCBI Taxonomy" id="136370"/>
    <lineage>
        <taxon>Eukaryota</taxon>
        <taxon>Fungi</taxon>
        <taxon>Dikarya</taxon>
        <taxon>Ascomycota</taxon>
        <taxon>Pezizomycotina</taxon>
        <taxon>Lecanoromycetes</taxon>
        <taxon>OSLEUM clade</taxon>
        <taxon>Umbilicariomycetidae</taxon>
        <taxon>Umbilicariales</taxon>
        <taxon>Umbilicariaceae</taxon>
        <taxon>Lasallia</taxon>
    </lineage>
</organism>
<gene>
    <name evidence="1" type="ORF">FRX48_01714</name>
</gene>
<protein>
    <submittedName>
        <fullName evidence="1">Uncharacterized protein</fullName>
    </submittedName>
</protein>
<evidence type="ECO:0000313" key="2">
    <source>
        <dbReference type="Proteomes" id="UP000324767"/>
    </source>
</evidence>
<proteinExistence type="predicted"/>
<name>A0A5M8PYZ7_9LECA</name>
<reference evidence="1 2" key="1">
    <citation type="submission" date="2019-09" db="EMBL/GenBank/DDBJ databases">
        <title>The hologenome of the rock-dwelling lichen Lasallia pustulata.</title>
        <authorList>
            <person name="Greshake Tzovaras B."/>
            <person name="Segers F."/>
            <person name="Bicker A."/>
            <person name="Dal Grande F."/>
            <person name="Otte J."/>
            <person name="Hankeln T."/>
            <person name="Schmitt I."/>
            <person name="Ebersberger I."/>
        </authorList>
    </citation>
    <scope>NUCLEOTIDE SEQUENCE [LARGE SCALE GENOMIC DNA]</scope>
    <source>
        <strain evidence="1">A1-1</strain>
    </source>
</reference>